<evidence type="ECO:0000313" key="9">
    <source>
        <dbReference type="Proteomes" id="UP000001646"/>
    </source>
</evidence>
<dbReference type="InterPro" id="IPR019402">
    <property type="entry name" value="CWH43_N"/>
</dbReference>
<feature type="transmembrane region" description="Helical" evidence="6">
    <location>
        <begin position="173"/>
        <end position="199"/>
    </location>
</feature>
<evidence type="ECO:0000256" key="6">
    <source>
        <dbReference type="SAM" id="Phobius"/>
    </source>
</evidence>
<protein>
    <submittedName>
        <fullName evidence="8">DNA damage regulated autophagy modulator 2</fullName>
    </submittedName>
</protein>
<keyword evidence="4 6" id="KW-1133">Transmembrane helix</keyword>
<evidence type="ECO:0000256" key="4">
    <source>
        <dbReference type="ARBA" id="ARBA00022989"/>
    </source>
</evidence>
<comment type="similarity">
    <text evidence="2">Belongs to the DRAM/TMEM150 family.</text>
</comment>
<keyword evidence="3 6" id="KW-0812">Transmembrane</keyword>
<name>A0A803U0Q3_ANOCA</name>
<dbReference type="GO" id="GO:0005794">
    <property type="term" value="C:Golgi apparatus"/>
    <property type="evidence" value="ECO:0007669"/>
    <property type="project" value="Ensembl"/>
</dbReference>
<dbReference type="InterPro" id="IPR050911">
    <property type="entry name" value="DRAM/TMEM150_Autophagy_Mod"/>
</dbReference>
<reference evidence="8 9" key="1">
    <citation type="submission" date="2009-12" db="EMBL/GenBank/DDBJ databases">
        <title>The Genome Sequence of Anolis carolinensis (Green Anole Lizard).</title>
        <authorList>
            <consortium name="The Genome Sequencing Platform"/>
            <person name="Di Palma F."/>
            <person name="Alfoldi J."/>
            <person name="Heiman D."/>
            <person name="Young S."/>
            <person name="Grabherr M."/>
            <person name="Johnson J."/>
            <person name="Lander E.S."/>
            <person name="Lindblad-Toh K."/>
        </authorList>
    </citation>
    <scope>NUCLEOTIDE SEQUENCE [LARGE SCALE GENOMIC DNA]</scope>
    <source>
        <strain evidence="8 9">JBL SC #1</strain>
    </source>
</reference>
<evidence type="ECO:0000256" key="1">
    <source>
        <dbReference type="ARBA" id="ARBA00004127"/>
    </source>
</evidence>
<dbReference type="GO" id="GO:0060041">
    <property type="term" value="P:retina development in camera-type eye"/>
    <property type="evidence" value="ECO:0007669"/>
    <property type="project" value="Ensembl"/>
</dbReference>
<evidence type="ECO:0000259" key="7">
    <source>
        <dbReference type="Pfam" id="PF10277"/>
    </source>
</evidence>
<dbReference type="Proteomes" id="UP000001646">
    <property type="component" value="Chromosome 4"/>
</dbReference>
<feature type="transmembrane region" description="Helical" evidence="6">
    <location>
        <begin position="211"/>
        <end position="235"/>
    </location>
</feature>
<dbReference type="Pfam" id="PF10277">
    <property type="entry name" value="Frag1"/>
    <property type="match status" value="1"/>
</dbReference>
<comment type="subcellular location">
    <subcellularLocation>
        <location evidence="1">Endomembrane system</location>
        <topology evidence="1">Multi-pass membrane protein</topology>
    </subcellularLocation>
</comment>
<sequence>MKCCCFPSRVVPIDLLTFACFQTARSPRSPELNHQPFSQQIQQLRGLNLLHDWRLLFRRGHSEPLLRRTPSIFFTQFLVSLKMYLHNKKQNIICYISFSDAGTTPPERCLFGIMLNVAALLGIATMYVRYRQVRALIPEDHKLLRLNKMGVVLGMVSCFGLCIIANFQKSTMFSMHVIGACITFGIGAIYILIQTILSYKMQPGIHGKGIFWIRLAVLLWCALSIGSMFISSMVLYKWGIGLIQKLHWNPQEKGYAFHLASTVSEWSLAFSFISFFFTYIRDFQKISLRVEALLHGHNLYYTHQQLLTDDQGMPIS</sequence>
<evidence type="ECO:0000256" key="3">
    <source>
        <dbReference type="ARBA" id="ARBA00022692"/>
    </source>
</evidence>
<dbReference type="GO" id="GO:0010506">
    <property type="term" value="P:regulation of autophagy"/>
    <property type="evidence" value="ECO:0000318"/>
    <property type="project" value="GO_Central"/>
</dbReference>
<gene>
    <name evidence="8" type="primary">DRAM2</name>
</gene>
<dbReference type="PANTHER" id="PTHR21324">
    <property type="entry name" value="FASTING-INDUCIBLE INTEGRAL MEMBRANE PROTEIN TM6P1-RELATED"/>
    <property type="match status" value="1"/>
</dbReference>
<feature type="transmembrane region" description="Helical" evidence="6">
    <location>
        <begin position="255"/>
        <end position="280"/>
    </location>
</feature>
<dbReference type="GO" id="GO:0008283">
    <property type="term" value="P:cell population proliferation"/>
    <property type="evidence" value="ECO:0007669"/>
    <property type="project" value="Ensembl"/>
</dbReference>
<dbReference type="GeneTree" id="ENSGT01030000234578"/>
<evidence type="ECO:0000256" key="5">
    <source>
        <dbReference type="ARBA" id="ARBA00023136"/>
    </source>
</evidence>
<dbReference type="GO" id="GO:0001917">
    <property type="term" value="C:photoreceptor inner segment"/>
    <property type="evidence" value="ECO:0007669"/>
    <property type="project" value="Ensembl"/>
</dbReference>
<accession>A0A803U0Q3</accession>
<dbReference type="GO" id="GO:0005764">
    <property type="term" value="C:lysosome"/>
    <property type="evidence" value="ECO:0000318"/>
    <property type="project" value="GO_Central"/>
</dbReference>
<dbReference type="PANTHER" id="PTHR21324:SF10">
    <property type="entry name" value="DNA DAMAGE-REGULATED AUTOPHAGY MODULATOR PROTEIN 2"/>
    <property type="match status" value="1"/>
</dbReference>
<reference evidence="8" key="3">
    <citation type="submission" date="2025-09" db="UniProtKB">
        <authorList>
            <consortium name="Ensembl"/>
        </authorList>
    </citation>
    <scope>IDENTIFICATION</scope>
</reference>
<dbReference type="Bgee" id="ENSACAG00000029049">
    <property type="expression patterns" value="Expressed in liver and 14 other cell types or tissues"/>
</dbReference>
<evidence type="ECO:0000313" key="8">
    <source>
        <dbReference type="Ensembl" id="ENSACAP00000041043.1"/>
    </source>
</evidence>
<dbReference type="Ensembl" id="ENSACAT00000037558.1">
    <property type="protein sequence ID" value="ENSACAP00000041043.1"/>
    <property type="gene ID" value="ENSACAG00000029049.2"/>
</dbReference>
<proteinExistence type="inferred from homology"/>
<reference evidence="8" key="2">
    <citation type="submission" date="2025-08" db="UniProtKB">
        <authorList>
            <consortium name="Ensembl"/>
        </authorList>
    </citation>
    <scope>IDENTIFICATION</scope>
</reference>
<keyword evidence="5 6" id="KW-0472">Membrane</keyword>
<feature type="transmembrane region" description="Helical" evidence="6">
    <location>
        <begin position="110"/>
        <end position="128"/>
    </location>
</feature>
<evidence type="ECO:0000256" key="2">
    <source>
        <dbReference type="ARBA" id="ARBA00006565"/>
    </source>
</evidence>
<dbReference type="GO" id="GO:0007601">
    <property type="term" value="P:visual perception"/>
    <property type="evidence" value="ECO:0007669"/>
    <property type="project" value="Ensembl"/>
</dbReference>
<keyword evidence="9" id="KW-1185">Reference proteome</keyword>
<feature type="domain" description="CWH43-like N-terminal" evidence="7">
    <location>
        <begin position="75"/>
        <end position="286"/>
    </location>
</feature>
<feature type="transmembrane region" description="Helical" evidence="6">
    <location>
        <begin position="149"/>
        <end position="167"/>
    </location>
</feature>
<dbReference type="AlphaFoldDB" id="A0A803U0Q3"/>
<dbReference type="GO" id="GO:0045494">
    <property type="term" value="P:photoreceptor cell maintenance"/>
    <property type="evidence" value="ECO:0000318"/>
    <property type="project" value="GO_Central"/>
</dbReference>
<dbReference type="InParanoid" id="A0A803U0Q3"/>
<dbReference type="GO" id="GO:0016324">
    <property type="term" value="C:apical plasma membrane"/>
    <property type="evidence" value="ECO:0007669"/>
    <property type="project" value="Ensembl"/>
</dbReference>
<organism evidence="8 9">
    <name type="scientific">Anolis carolinensis</name>
    <name type="common">Green anole</name>
    <name type="synonym">American chameleon</name>
    <dbReference type="NCBI Taxonomy" id="28377"/>
    <lineage>
        <taxon>Eukaryota</taxon>
        <taxon>Metazoa</taxon>
        <taxon>Chordata</taxon>
        <taxon>Craniata</taxon>
        <taxon>Vertebrata</taxon>
        <taxon>Euteleostomi</taxon>
        <taxon>Lepidosauria</taxon>
        <taxon>Squamata</taxon>
        <taxon>Bifurcata</taxon>
        <taxon>Unidentata</taxon>
        <taxon>Episquamata</taxon>
        <taxon>Toxicofera</taxon>
        <taxon>Iguania</taxon>
        <taxon>Dactyloidae</taxon>
        <taxon>Anolis</taxon>
    </lineage>
</organism>